<feature type="binding site" evidence="4">
    <location>
        <begin position="155"/>
        <end position="158"/>
    </location>
    <ligand>
        <name>spermidine</name>
        <dbReference type="ChEBI" id="CHEBI:57834"/>
    </ligand>
</feature>
<evidence type="ECO:0000313" key="8">
    <source>
        <dbReference type="Proteomes" id="UP000626786"/>
    </source>
</evidence>
<feature type="binding site" evidence="4">
    <location>
        <position position="86"/>
    </location>
    <ligand>
        <name>spermidine</name>
        <dbReference type="ChEBI" id="CHEBI:57834"/>
    </ligand>
</feature>
<comment type="pathway">
    <text evidence="4">Amine and polyamine biosynthesis; spermidine biosynthesis; spermidine from putrescine: step 1/1.</text>
</comment>
<comment type="catalytic activity">
    <reaction evidence="4">
        <text>S-adenosyl 3-(methylsulfanyl)propylamine + putrescine = S-methyl-5'-thioadenosine + spermidine + H(+)</text>
        <dbReference type="Rhea" id="RHEA:12721"/>
        <dbReference type="ChEBI" id="CHEBI:15378"/>
        <dbReference type="ChEBI" id="CHEBI:17509"/>
        <dbReference type="ChEBI" id="CHEBI:57443"/>
        <dbReference type="ChEBI" id="CHEBI:57834"/>
        <dbReference type="ChEBI" id="CHEBI:326268"/>
        <dbReference type="EC" id="2.5.1.16"/>
    </reaction>
</comment>
<feature type="binding site" evidence="4">
    <location>
        <position position="162"/>
    </location>
    <ligand>
        <name>S-methyl-5'-thioadenosine</name>
        <dbReference type="ChEBI" id="CHEBI:17509"/>
    </ligand>
</feature>
<feature type="binding site" evidence="4">
    <location>
        <position position="31"/>
    </location>
    <ligand>
        <name>S-methyl-5'-thioadenosine</name>
        <dbReference type="ChEBI" id="CHEBI:17509"/>
    </ligand>
</feature>
<dbReference type="Pfam" id="PF17284">
    <property type="entry name" value="Spermine_synt_N"/>
    <property type="match status" value="1"/>
</dbReference>
<dbReference type="InterPro" id="IPR037163">
    <property type="entry name" value="Spermidine_synt_N_sf"/>
</dbReference>
<feature type="binding site" evidence="4">
    <location>
        <begin position="137"/>
        <end position="138"/>
    </location>
    <ligand>
        <name>S-methyl-5'-thioadenosine</name>
        <dbReference type="ChEBI" id="CHEBI:17509"/>
    </ligand>
</feature>
<evidence type="ECO:0000256" key="1">
    <source>
        <dbReference type="ARBA" id="ARBA00007867"/>
    </source>
</evidence>
<dbReference type="EC" id="2.5.1.16" evidence="4"/>
<evidence type="ECO:0000259" key="6">
    <source>
        <dbReference type="PROSITE" id="PS51006"/>
    </source>
</evidence>
<dbReference type="NCBIfam" id="TIGR00417">
    <property type="entry name" value="speE"/>
    <property type="match status" value="1"/>
</dbReference>
<comment type="caution">
    <text evidence="7">The sequence shown here is derived from an EMBL/GenBank/DDBJ whole genome shotgun (WGS) entry which is preliminary data.</text>
</comment>
<dbReference type="Gene3D" id="3.40.50.150">
    <property type="entry name" value="Vaccinia Virus protein VP39"/>
    <property type="match status" value="1"/>
</dbReference>
<proteinExistence type="inferred from homology"/>
<keyword evidence="2 4" id="KW-0808">Transferase</keyword>
<dbReference type="PROSITE" id="PS51006">
    <property type="entry name" value="PABS_2"/>
    <property type="match status" value="1"/>
</dbReference>
<reference evidence="7 8" key="1">
    <citation type="submission" date="2020-08" db="EMBL/GenBank/DDBJ databases">
        <title>A Genomic Blueprint of the Chicken Gut Microbiome.</title>
        <authorList>
            <person name="Gilroy R."/>
            <person name="Ravi A."/>
            <person name="Getino M."/>
            <person name="Pursley I."/>
            <person name="Horton D.L."/>
            <person name="Alikhan N.-F."/>
            <person name="Baker D."/>
            <person name="Gharbi K."/>
            <person name="Hall N."/>
            <person name="Watson M."/>
            <person name="Adriaenssens E.M."/>
            <person name="Foster-Nyarko E."/>
            <person name="Jarju S."/>
            <person name="Secka A."/>
            <person name="Antonio M."/>
            <person name="Oren A."/>
            <person name="Chaudhuri R."/>
            <person name="La Ragione R.M."/>
            <person name="Hildebrand F."/>
            <person name="Pallen M.J."/>
        </authorList>
    </citation>
    <scope>NUCLEOTIDE SEQUENCE [LARGE SCALE GENOMIC DNA]</scope>
    <source>
        <strain evidence="7 8">Sa2YVA2</strain>
    </source>
</reference>
<dbReference type="SUPFAM" id="SSF53335">
    <property type="entry name" value="S-adenosyl-L-methionine-dependent methyltransferases"/>
    <property type="match status" value="1"/>
</dbReference>
<evidence type="ECO:0000256" key="2">
    <source>
        <dbReference type="ARBA" id="ARBA00022679"/>
    </source>
</evidence>
<evidence type="ECO:0000313" key="7">
    <source>
        <dbReference type="EMBL" id="MBD7985579.1"/>
    </source>
</evidence>
<evidence type="ECO:0000256" key="3">
    <source>
        <dbReference type="ARBA" id="ARBA00023115"/>
    </source>
</evidence>
<dbReference type="HAMAP" id="MF_00198">
    <property type="entry name" value="Spermidine_synth"/>
    <property type="match status" value="1"/>
</dbReference>
<evidence type="ECO:0000256" key="5">
    <source>
        <dbReference type="PROSITE-ProRule" id="PRU00354"/>
    </source>
</evidence>
<dbReference type="CDD" id="cd02440">
    <property type="entry name" value="AdoMet_MTases"/>
    <property type="match status" value="1"/>
</dbReference>
<keyword evidence="3 4" id="KW-0620">Polyamine biosynthesis</keyword>
<dbReference type="PANTHER" id="PTHR11558:SF11">
    <property type="entry name" value="SPERMIDINE SYNTHASE"/>
    <property type="match status" value="1"/>
</dbReference>
<dbReference type="RefSeq" id="WP_191695402.1">
    <property type="nucleotide sequence ID" value="NZ_JACSQN010000012.1"/>
</dbReference>
<keyword evidence="4" id="KW-0745">Spermidine biosynthesis</keyword>
<keyword evidence="8" id="KW-1185">Reference proteome</keyword>
<dbReference type="NCBIfam" id="NF002010">
    <property type="entry name" value="PRK00811.1"/>
    <property type="match status" value="1"/>
</dbReference>
<dbReference type="InterPro" id="IPR001045">
    <property type="entry name" value="Spermi_synthase"/>
</dbReference>
<dbReference type="EMBL" id="JACSQN010000012">
    <property type="protein sequence ID" value="MBD7985579.1"/>
    <property type="molecule type" value="Genomic_DNA"/>
</dbReference>
<feature type="domain" description="PABS" evidence="6">
    <location>
        <begin position="2"/>
        <end position="237"/>
    </location>
</feature>
<dbReference type="Pfam" id="PF01564">
    <property type="entry name" value="Spermine_synth"/>
    <property type="match status" value="1"/>
</dbReference>
<accession>A0ABR8UCY1</accession>
<comment type="similarity">
    <text evidence="1 4">Belongs to the spermidine/spermine synthase family.</text>
</comment>
<dbReference type="InterPro" id="IPR029063">
    <property type="entry name" value="SAM-dependent_MTases_sf"/>
</dbReference>
<dbReference type="Gene3D" id="2.30.140.10">
    <property type="entry name" value="Spermidine synthase, tetramerisation domain"/>
    <property type="match status" value="1"/>
</dbReference>
<comment type="function">
    <text evidence="4">Catalyzes the irreversible transfer of a propylamine group from the amino donor S-adenosylmethioninamine (decarboxy-AdoMet) to putrescine (1,4-diaminobutane) to yield spermidine.</text>
</comment>
<dbReference type="GO" id="GO:0004766">
    <property type="term" value="F:spermidine synthase activity"/>
    <property type="evidence" value="ECO:0007669"/>
    <property type="project" value="UniProtKB-EC"/>
</dbReference>
<dbReference type="Proteomes" id="UP000626786">
    <property type="component" value="Unassembled WGS sequence"/>
</dbReference>
<comment type="subunit">
    <text evidence="4">Homodimer or homotetramer.</text>
</comment>
<feature type="binding site" evidence="4">
    <location>
        <position position="62"/>
    </location>
    <ligand>
        <name>spermidine</name>
        <dbReference type="ChEBI" id="CHEBI:57834"/>
    </ligand>
</feature>
<feature type="binding site" evidence="4">
    <location>
        <position position="106"/>
    </location>
    <ligand>
        <name>S-methyl-5'-thioadenosine</name>
        <dbReference type="ChEBI" id="CHEBI:17509"/>
    </ligand>
</feature>
<feature type="active site" description="Proton acceptor" evidence="4 5">
    <location>
        <position position="155"/>
    </location>
</feature>
<dbReference type="PANTHER" id="PTHR11558">
    <property type="entry name" value="SPERMIDINE/SPERMINE SYNTHASE"/>
    <property type="match status" value="1"/>
</dbReference>
<sequence>MELWFTENHSPNARFSMKVIEHLYTGKSEFQKIDVLQTAEFGKILTLDGLIMVTEKDEFIYHEMITHVAMATNPDIKKVLVIGAGDGGTVRELTKYNSIEHIDMVEIDKLVVDVCKEYIPQTASKLDDPRVHLYFEDGLKFVRSKEDEYDLIIVDSTDPFGPGEGLFTKEFYGNCYKALNEEGILVNQHESPFYEEDALGMQRAHQRIIGFFPICKVFQLHIPTYPSGHWLFGFASKKFDPLTDLDAARWNNLGLQTHYYNTDIHVGSFALPNYVKEQLEDVE</sequence>
<protein>
    <recommendedName>
        <fullName evidence="4">Polyamine aminopropyltransferase</fullName>
    </recommendedName>
    <alternativeName>
        <fullName evidence="4">Putrescine aminopropyltransferase</fullName>
        <shortName evidence="4">PAPT</shortName>
    </alternativeName>
    <alternativeName>
        <fullName evidence="4">Spermidine synthase</fullName>
        <shortName evidence="4">SPDS</shortName>
        <shortName evidence="4">SPDSY</shortName>
        <ecNumber evidence="4">2.5.1.16</ecNumber>
    </alternativeName>
</protein>
<gene>
    <name evidence="4 7" type="primary">speE</name>
    <name evidence="7" type="ORF">H9649_13370</name>
</gene>
<name>A0ABR8UCY1_9BACL</name>
<evidence type="ECO:0000256" key="4">
    <source>
        <dbReference type="HAMAP-Rule" id="MF_00198"/>
    </source>
</evidence>
<dbReference type="InterPro" id="IPR030374">
    <property type="entry name" value="PABS"/>
</dbReference>
<organism evidence="7 8">
    <name type="scientific">Sporosarcina quadrami</name>
    <dbReference type="NCBI Taxonomy" id="2762234"/>
    <lineage>
        <taxon>Bacteria</taxon>
        <taxon>Bacillati</taxon>
        <taxon>Bacillota</taxon>
        <taxon>Bacilli</taxon>
        <taxon>Bacillales</taxon>
        <taxon>Caryophanaceae</taxon>
        <taxon>Sporosarcina</taxon>
    </lineage>
</organism>
<dbReference type="InterPro" id="IPR035246">
    <property type="entry name" value="Spermidine_synt_N"/>
</dbReference>